<accession>A0A0K2V4Z9</accession>
<organism evidence="6">
    <name type="scientific">Lepeophtheirus salmonis</name>
    <name type="common">Salmon louse</name>
    <name type="synonym">Caligus salmonis</name>
    <dbReference type="NCBI Taxonomy" id="72036"/>
    <lineage>
        <taxon>Eukaryota</taxon>
        <taxon>Metazoa</taxon>
        <taxon>Ecdysozoa</taxon>
        <taxon>Arthropoda</taxon>
        <taxon>Crustacea</taxon>
        <taxon>Multicrustacea</taxon>
        <taxon>Hexanauplia</taxon>
        <taxon>Copepoda</taxon>
        <taxon>Siphonostomatoida</taxon>
        <taxon>Caligidae</taxon>
        <taxon>Lepeophtheirus</taxon>
    </lineage>
</organism>
<dbReference type="EMBL" id="HACA01028257">
    <property type="protein sequence ID" value="CDW45618.1"/>
    <property type="molecule type" value="Transcribed_RNA"/>
</dbReference>
<dbReference type="PANTHER" id="PTHR22603:SF66">
    <property type="entry name" value="ETHANOLAMINE KINASE"/>
    <property type="match status" value="1"/>
</dbReference>
<protein>
    <recommendedName>
        <fullName evidence="5">ethanolamine kinase</fullName>
        <ecNumber evidence="5">2.7.1.82</ecNumber>
    </recommendedName>
</protein>
<evidence type="ECO:0000256" key="4">
    <source>
        <dbReference type="ARBA" id="ARBA00038211"/>
    </source>
</evidence>
<keyword evidence="1" id="KW-0443">Lipid metabolism</keyword>
<dbReference type="GO" id="GO:0006646">
    <property type="term" value="P:phosphatidylethanolamine biosynthetic process"/>
    <property type="evidence" value="ECO:0007669"/>
    <property type="project" value="TreeGrafter"/>
</dbReference>
<evidence type="ECO:0000313" key="6">
    <source>
        <dbReference type="EMBL" id="CDW45618.1"/>
    </source>
</evidence>
<proteinExistence type="inferred from homology"/>
<dbReference type="PANTHER" id="PTHR22603">
    <property type="entry name" value="CHOLINE/ETHANOALAMINE KINASE"/>
    <property type="match status" value="1"/>
</dbReference>
<dbReference type="OrthoDB" id="10267235at2759"/>
<keyword evidence="6" id="KW-0418">Kinase</keyword>
<comment type="pathway">
    <text evidence="3">Phospholipid metabolism; phosphatidylethanolamine biosynthesis; phosphatidylethanolamine from ethanolamine: step 1/3.</text>
</comment>
<keyword evidence="6" id="KW-0808">Transferase</keyword>
<keyword evidence="1" id="KW-0594">Phospholipid biosynthesis</keyword>
<dbReference type="GO" id="GO:0005737">
    <property type="term" value="C:cytoplasm"/>
    <property type="evidence" value="ECO:0007669"/>
    <property type="project" value="TreeGrafter"/>
</dbReference>
<dbReference type="EC" id="2.7.1.82" evidence="5"/>
<dbReference type="Gene3D" id="3.30.200.20">
    <property type="entry name" value="Phosphorylase Kinase, domain 1"/>
    <property type="match status" value="1"/>
</dbReference>
<dbReference type="Gene3D" id="3.90.1200.10">
    <property type="match status" value="1"/>
</dbReference>
<dbReference type="CDD" id="cd05157">
    <property type="entry name" value="ETNK_euk"/>
    <property type="match status" value="1"/>
</dbReference>
<reference evidence="6" key="1">
    <citation type="submission" date="2014-05" db="EMBL/GenBank/DDBJ databases">
        <authorList>
            <person name="Chronopoulou M."/>
        </authorList>
    </citation>
    <scope>NUCLEOTIDE SEQUENCE</scope>
    <source>
        <tissue evidence="6">Whole organism</tissue>
    </source>
</reference>
<name>A0A0K2V4Z9_LEPSM</name>
<dbReference type="InterPro" id="IPR011009">
    <property type="entry name" value="Kinase-like_dom_sf"/>
</dbReference>
<evidence type="ECO:0000256" key="1">
    <source>
        <dbReference type="ARBA" id="ARBA00023209"/>
    </source>
</evidence>
<evidence type="ECO:0000256" key="3">
    <source>
        <dbReference type="ARBA" id="ARBA00037883"/>
    </source>
</evidence>
<dbReference type="AlphaFoldDB" id="A0A0K2V4Z9"/>
<sequence>MISHKENHIIDLKDIHVSSESLHSLKKGASSIVSKIRPLWDNHEYKIFNDGLTNKLIGVYPKGTSLSEMIIVRVYGEETDKLIDRKSELKFINILHSLDLSAPVYAIYGNGFAYGYSPGVTLNMDSVKDPNIYPLLAKKLSLFHKINLNPECTRQSKIWFKMREMVKFIRNSSHFHGLDKEVELCYEYFTGLNDKYKKIAQLNKVVLCHNDLLLGNIIYDESLKNVSLIDFEYLFDNYQWYDIANHFCEFVGLSTSLDFENCIPKEDFQKKWILHYMESMDMPLSNEDVHIAYLLVKKYMILSHLFWGIWSLVQTNISKIEFDFLTYGKLRLKEYYSSKANIYAEDF</sequence>
<comment type="similarity">
    <text evidence="4">Belongs to the choline/ethanolamine kinase family.</text>
</comment>
<dbReference type="SUPFAM" id="SSF56112">
    <property type="entry name" value="Protein kinase-like (PK-like)"/>
    <property type="match status" value="1"/>
</dbReference>
<keyword evidence="1" id="KW-0444">Lipid biosynthesis</keyword>
<evidence type="ECO:0000256" key="5">
    <source>
        <dbReference type="ARBA" id="ARBA00038874"/>
    </source>
</evidence>
<keyword evidence="2" id="KW-1208">Phospholipid metabolism</keyword>
<dbReference type="GO" id="GO:0004305">
    <property type="term" value="F:ethanolamine kinase activity"/>
    <property type="evidence" value="ECO:0007669"/>
    <property type="project" value="UniProtKB-EC"/>
</dbReference>
<evidence type="ECO:0000256" key="2">
    <source>
        <dbReference type="ARBA" id="ARBA00023264"/>
    </source>
</evidence>
<dbReference type="Pfam" id="PF01633">
    <property type="entry name" value="Choline_kinase"/>
    <property type="match status" value="1"/>
</dbReference>